<dbReference type="GO" id="GO:0004521">
    <property type="term" value="F:RNA endonuclease activity"/>
    <property type="evidence" value="ECO:0007669"/>
    <property type="project" value="InterPro"/>
</dbReference>
<protein>
    <submittedName>
        <fullName evidence="4">Ribonuclease</fullName>
    </submittedName>
</protein>
<dbReference type="KEGG" id="cfk:CFRA_08625"/>
<dbReference type="InterPro" id="IPR016191">
    <property type="entry name" value="Ribonuclease/ribotoxin"/>
</dbReference>
<dbReference type="InterPro" id="IPR000026">
    <property type="entry name" value="N1-like"/>
</dbReference>
<accession>A0A1L7CU10</accession>
<dbReference type="SUPFAM" id="SSF53933">
    <property type="entry name" value="Microbial ribonucleases"/>
    <property type="match status" value="1"/>
</dbReference>
<dbReference type="EMBL" id="CP009247">
    <property type="protein sequence ID" value="APT89299.1"/>
    <property type="molecule type" value="Genomic_DNA"/>
</dbReference>
<dbReference type="Proteomes" id="UP000185434">
    <property type="component" value="Chromosome"/>
</dbReference>
<dbReference type="AlphaFoldDB" id="A0A1L7CU10"/>
<keyword evidence="1" id="KW-0540">Nuclease</keyword>
<evidence type="ECO:0000256" key="1">
    <source>
        <dbReference type="ARBA" id="ARBA00022722"/>
    </source>
</evidence>
<dbReference type="STRING" id="1437875.CFRA_08625"/>
<evidence type="ECO:0000256" key="3">
    <source>
        <dbReference type="SAM" id="MobiDB-lite"/>
    </source>
</evidence>
<reference evidence="4 5" key="1">
    <citation type="submission" date="2014-08" db="EMBL/GenBank/DDBJ databases">
        <title>Complete genome sequence of Corynebacterium frankenforstense ST18(T) (=DSM 45800(T)), isolated from raw cow milk.</title>
        <authorList>
            <person name="Ruckert C."/>
            <person name="Albersmeier A."/>
            <person name="Winkler A."/>
            <person name="Lipski A."/>
            <person name="Kalinowski J."/>
        </authorList>
    </citation>
    <scope>NUCLEOTIDE SEQUENCE [LARGE SCALE GENOMIC DNA]</scope>
    <source>
        <strain evidence="4 5">ST18</strain>
    </source>
</reference>
<dbReference type="GO" id="GO:0016787">
    <property type="term" value="F:hydrolase activity"/>
    <property type="evidence" value="ECO:0007669"/>
    <property type="project" value="UniProtKB-KW"/>
</dbReference>
<dbReference type="Pfam" id="PF00545">
    <property type="entry name" value="Ribonuclease"/>
    <property type="match status" value="1"/>
</dbReference>
<dbReference type="GO" id="GO:0003723">
    <property type="term" value="F:RNA binding"/>
    <property type="evidence" value="ECO:0007669"/>
    <property type="project" value="InterPro"/>
</dbReference>
<evidence type="ECO:0000313" key="4">
    <source>
        <dbReference type="EMBL" id="APT89299.1"/>
    </source>
</evidence>
<proteinExistence type="predicted"/>
<organism evidence="4 5">
    <name type="scientific">Corynebacterium frankenforstense DSM 45800</name>
    <dbReference type="NCBI Taxonomy" id="1437875"/>
    <lineage>
        <taxon>Bacteria</taxon>
        <taxon>Bacillati</taxon>
        <taxon>Actinomycetota</taxon>
        <taxon>Actinomycetes</taxon>
        <taxon>Mycobacteriales</taxon>
        <taxon>Corynebacteriaceae</taxon>
        <taxon>Corynebacterium</taxon>
    </lineage>
</organism>
<feature type="compositionally biased region" description="Low complexity" evidence="3">
    <location>
        <begin position="41"/>
        <end position="53"/>
    </location>
</feature>
<feature type="region of interest" description="Disordered" evidence="3">
    <location>
        <begin position="76"/>
        <end position="103"/>
    </location>
</feature>
<name>A0A1L7CU10_9CORY</name>
<evidence type="ECO:0000313" key="5">
    <source>
        <dbReference type="Proteomes" id="UP000185434"/>
    </source>
</evidence>
<dbReference type="Gene3D" id="3.10.450.30">
    <property type="entry name" value="Microbial ribonucleases"/>
    <property type="match status" value="1"/>
</dbReference>
<sequence>MAGAAGLAVAVAAAWFGIDLGSGDGAQPASTTAAGHGGGAATATPRATGTDGTSAMETCPLDTLPDEAADTVADVRAGGPFEHPDNDGTRFGNYEGRLPDQDRDHYREYTVDTPGLDHRGARRIVTGGDPAEDPETWYYTADHYESFCEIPDA</sequence>
<keyword evidence="5" id="KW-1185">Reference proteome</keyword>
<keyword evidence="2" id="KW-0378">Hydrolase</keyword>
<feature type="region of interest" description="Disordered" evidence="3">
    <location>
        <begin position="21"/>
        <end position="61"/>
    </location>
</feature>
<gene>
    <name evidence="4" type="ORF">CFRA_08625</name>
</gene>
<evidence type="ECO:0000256" key="2">
    <source>
        <dbReference type="ARBA" id="ARBA00022801"/>
    </source>
</evidence>